<dbReference type="OrthoDB" id="34535at2157"/>
<reference evidence="4" key="3">
    <citation type="submission" date="2022-09" db="EMBL/GenBank/DDBJ databases">
        <title>Complete genome sequence of Vulcanisaeta souniana.</title>
        <authorList>
            <person name="Kato S."/>
            <person name="Itoh T."/>
            <person name="Ohkuma M."/>
        </authorList>
    </citation>
    <scope>NUCLEOTIDE SEQUENCE [LARGE SCALE GENOMIC DNA]</scope>
    <source>
        <strain evidence="4">JCM 11219</strain>
    </source>
</reference>
<protein>
    <submittedName>
        <fullName evidence="2">Uncharacterized protein</fullName>
    </submittedName>
</protein>
<dbReference type="RefSeq" id="WP_188604108.1">
    <property type="nucleotide sequence ID" value="NZ_AP026830.1"/>
</dbReference>
<evidence type="ECO:0000313" key="1">
    <source>
        <dbReference type="EMBL" id="BDR92217.1"/>
    </source>
</evidence>
<organism evidence="2 3">
    <name type="scientific">Vulcanisaeta souniana JCM 11219</name>
    <dbReference type="NCBI Taxonomy" id="1293586"/>
    <lineage>
        <taxon>Archaea</taxon>
        <taxon>Thermoproteota</taxon>
        <taxon>Thermoprotei</taxon>
        <taxon>Thermoproteales</taxon>
        <taxon>Thermoproteaceae</taxon>
        <taxon>Vulcanisaeta</taxon>
    </lineage>
</organism>
<proteinExistence type="predicted"/>
<dbReference type="Proteomes" id="UP000657075">
    <property type="component" value="Unassembled WGS sequence"/>
</dbReference>
<dbReference type="EMBL" id="BMNM01000014">
    <property type="protein sequence ID" value="GGI85976.1"/>
    <property type="molecule type" value="Genomic_DNA"/>
</dbReference>
<reference evidence="2" key="2">
    <citation type="submission" date="2020-09" db="EMBL/GenBank/DDBJ databases">
        <authorList>
            <person name="Sun Q."/>
            <person name="Ohkuma M."/>
        </authorList>
    </citation>
    <scope>NUCLEOTIDE SEQUENCE</scope>
    <source>
        <strain evidence="2">JCM 11219</strain>
    </source>
</reference>
<gene>
    <name evidence="2" type="ORF">GCM10007112_23670</name>
    <name evidence="1" type="ORF">Vsou_13100</name>
</gene>
<reference evidence="1" key="4">
    <citation type="journal article" date="2023" name="Microbiol. Resour. Announc.">
        <title>Complete Genome Sequence of Vulcanisaeta souniana Strain IC-059, a Hyperthermophilic Archaeon Isolated from Hot Spring Water in Japan.</title>
        <authorList>
            <person name="Kato S."/>
            <person name="Itoh T."/>
            <person name="Wu L."/>
            <person name="Ma J."/>
            <person name="Ohkuma M."/>
        </authorList>
    </citation>
    <scope>NUCLEOTIDE SEQUENCE</scope>
    <source>
        <strain evidence="1">JCM 11219</strain>
    </source>
</reference>
<dbReference type="Proteomes" id="UP001060771">
    <property type="component" value="Chromosome"/>
</dbReference>
<sequence length="164" mass="18812">MSNNELAEDLVLFILGETGGQLRGATRLQKIAFLIVMETGVKGIEFEPSEYGPYSRDIANAVKELEKRGLIVVRHEVVPESDKGYREVYELASRDAAKHAKERLFGWHVIRRGIARDIVWLWKDAPLIALIEYVYRKYPEYAAKSLIKDKVEDLVKALSRMYSL</sequence>
<dbReference type="EMBL" id="AP026830">
    <property type="protein sequence ID" value="BDR92217.1"/>
    <property type="molecule type" value="Genomic_DNA"/>
</dbReference>
<accession>A0A830EMQ3</accession>
<reference evidence="2" key="1">
    <citation type="journal article" date="2014" name="Int. J. Syst. Evol. Microbiol.">
        <title>Complete genome sequence of Corynebacterium casei LMG S-19264T (=DSM 44701T), isolated from a smear-ripened cheese.</title>
        <authorList>
            <consortium name="US DOE Joint Genome Institute (JGI-PGF)"/>
            <person name="Walter F."/>
            <person name="Albersmeier A."/>
            <person name="Kalinowski J."/>
            <person name="Ruckert C."/>
        </authorList>
    </citation>
    <scope>NUCLEOTIDE SEQUENCE</scope>
    <source>
        <strain evidence="2">JCM 11219</strain>
    </source>
</reference>
<dbReference type="GeneID" id="76206861"/>
<dbReference type="AlphaFoldDB" id="A0A830EMQ3"/>
<evidence type="ECO:0000313" key="4">
    <source>
        <dbReference type="Proteomes" id="UP001060771"/>
    </source>
</evidence>
<name>A0A830EMQ3_9CREN</name>
<evidence type="ECO:0000313" key="2">
    <source>
        <dbReference type="EMBL" id="GGI85976.1"/>
    </source>
</evidence>
<keyword evidence="4" id="KW-1185">Reference proteome</keyword>
<evidence type="ECO:0000313" key="3">
    <source>
        <dbReference type="Proteomes" id="UP000657075"/>
    </source>
</evidence>